<feature type="domain" description="Ribonuclease J beta-CASP" evidence="1">
    <location>
        <begin position="1"/>
        <end position="63"/>
    </location>
</feature>
<gene>
    <name evidence="2" type="ORF">UY39_C0061G0006</name>
</gene>
<dbReference type="Pfam" id="PF22505">
    <property type="entry name" value="RNase_J_b_CASP"/>
    <property type="match status" value="1"/>
</dbReference>
<proteinExistence type="predicted"/>
<protein>
    <submittedName>
        <fullName evidence="2">Metallo-beta lactamase superfamily hydrolase</fullName>
    </submittedName>
</protein>
<evidence type="ECO:0000313" key="3">
    <source>
        <dbReference type="Proteomes" id="UP000034589"/>
    </source>
</evidence>
<dbReference type="EMBL" id="LCPV01000061">
    <property type="protein sequence ID" value="KKW05447.1"/>
    <property type="molecule type" value="Genomic_DNA"/>
</dbReference>
<dbReference type="GO" id="GO:0016787">
    <property type="term" value="F:hydrolase activity"/>
    <property type="evidence" value="ECO:0007669"/>
    <property type="project" value="UniProtKB-KW"/>
</dbReference>
<dbReference type="InterPro" id="IPR042173">
    <property type="entry name" value="RNase_J_2"/>
</dbReference>
<evidence type="ECO:0000313" key="2">
    <source>
        <dbReference type="EMBL" id="KKW05447.1"/>
    </source>
</evidence>
<dbReference type="Proteomes" id="UP000034589">
    <property type="component" value="Unassembled WGS sequence"/>
</dbReference>
<accession>A0A0G1XS85</accession>
<evidence type="ECO:0000259" key="1">
    <source>
        <dbReference type="Pfam" id="PF22505"/>
    </source>
</evidence>
<sequence length="74" mass="8284">MRTNIEIARELGIIKYKDGTVVAVENMGEYPPEKLIILATGAQGDEFASLARIGNKTHKYIPLSYPVMNARYKN</sequence>
<dbReference type="AlphaFoldDB" id="A0A0G1XS85"/>
<reference evidence="2 3" key="1">
    <citation type="journal article" date="2015" name="Nature">
        <title>rRNA introns, odd ribosomes, and small enigmatic genomes across a large radiation of phyla.</title>
        <authorList>
            <person name="Brown C.T."/>
            <person name="Hug L.A."/>
            <person name="Thomas B.C."/>
            <person name="Sharon I."/>
            <person name="Castelle C.J."/>
            <person name="Singh A."/>
            <person name="Wilkins M.J."/>
            <person name="Williams K.H."/>
            <person name="Banfield J.F."/>
        </authorList>
    </citation>
    <scope>NUCLEOTIDE SEQUENCE [LARGE SCALE GENOMIC DNA]</scope>
</reference>
<organism evidence="2 3">
    <name type="scientific">Candidatus Kaiserbacteria bacterium GW2011_GWC2_49_12</name>
    <dbReference type="NCBI Taxonomy" id="1618675"/>
    <lineage>
        <taxon>Bacteria</taxon>
        <taxon>Candidatus Kaiseribacteriota</taxon>
    </lineage>
</organism>
<dbReference type="InterPro" id="IPR055132">
    <property type="entry name" value="RNase_J_b_CASP"/>
</dbReference>
<comment type="caution">
    <text evidence="2">The sequence shown here is derived from an EMBL/GenBank/DDBJ whole genome shotgun (WGS) entry which is preliminary data.</text>
</comment>
<name>A0A0G1XS85_9BACT</name>
<dbReference type="Gene3D" id="3.40.50.10710">
    <property type="entry name" value="Metallo-hydrolase/oxidoreductase"/>
    <property type="match status" value="1"/>
</dbReference>
<keyword evidence="2" id="KW-0378">Hydrolase</keyword>